<dbReference type="InterPro" id="IPR025700">
    <property type="entry name" value="Lys/Orn_oxygenase"/>
</dbReference>
<evidence type="ECO:0000256" key="4">
    <source>
        <dbReference type="ARBA" id="ARBA00022630"/>
    </source>
</evidence>
<keyword evidence="9" id="KW-1185">Reference proteome</keyword>
<evidence type="ECO:0000313" key="8">
    <source>
        <dbReference type="EMBL" id="MDN0076104.1"/>
    </source>
</evidence>
<dbReference type="InterPro" id="IPR036188">
    <property type="entry name" value="FAD/NAD-bd_sf"/>
</dbReference>
<dbReference type="RefSeq" id="WP_289830756.1">
    <property type="nucleotide sequence ID" value="NZ_JAUEDK010000026.1"/>
</dbReference>
<evidence type="ECO:0000256" key="3">
    <source>
        <dbReference type="ARBA" id="ARBA00007588"/>
    </source>
</evidence>
<keyword evidence="6" id="KW-0521">NADP</keyword>
<organism evidence="8 9">
    <name type="scientific">Crenobacter oryzisoli</name>
    <dbReference type="NCBI Taxonomy" id="3056844"/>
    <lineage>
        <taxon>Bacteria</taxon>
        <taxon>Pseudomonadati</taxon>
        <taxon>Pseudomonadota</taxon>
        <taxon>Betaproteobacteria</taxon>
        <taxon>Neisseriales</taxon>
        <taxon>Neisseriaceae</taxon>
        <taxon>Crenobacter</taxon>
    </lineage>
</organism>
<comment type="pathway">
    <text evidence="2">Siderophore biosynthesis.</text>
</comment>
<dbReference type="SUPFAM" id="SSF51905">
    <property type="entry name" value="FAD/NAD(P)-binding domain"/>
    <property type="match status" value="2"/>
</dbReference>
<comment type="caution">
    <text evidence="8">The sequence shown here is derived from an EMBL/GenBank/DDBJ whole genome shotgun (WGS) entry which is preliminary data.</text>
</comment>
<dbReference type="PANTHER" id="PTHR42802:SF1">
    <property type="entry name" value="L-ORNITHINE N(5)-MONOOXYGENASE"/>
    <property type="match status" value="1"/>
</dbReference>
<dbReference type="Gene3D" id="3.50.50.60">
    <property type="entry name" value="FAD/NAD(P)-binding domain"/>
    <property type="match status" value="1"/>
</dbReference>
<gene>
    <name evidence="8" type="ORF">QU481_14535</name>
</gene>
<name>A0ABT7XRA4_9NEIS</name>
<accession>A0ABT7XRA4</accession>
<dbReference type="EMBL" id="JAUEDK010000026">
    <property type="protein sequence ID" value="MDN0076104.1"/>
    <property type="molecule type" value="Genomic_DNA"/>
</dbReference>
<keyword evidence="8" id="KW-0503">Monooxygenase</keyword>
<keyword evidence="5" id="KW-0274">FAD</keyword>
<protein>
    <submittedName>
        <fullName evidence="8">SidA/IucD/PvdA family monooxygenase</fullName>
    </submittedName>
</protein>
<dbReference type="Proteomes" id="UP001168540">
    <property type="component" value="Unassembled WGS sequence"/>
</dbReference>
<evidence type="ECO:0000256" key="6">
    <source>
        <dbReference type="ARBA" id="ARBA00022857"/>
    </source>
</evidence>
<comment type="cofactor">
    <cofactor evidence="1">
        <name>FAD</name>
        <dbReference type="ChEBI" id="CHEBI:57692"/>
    </cofactor>
</comment>
<evidence type="ECO:0000256" key="1">
    <source>
        <dbReference type="ARBA" id="ARBA00001974"/>
    </source>
</evidence>
<evidence type="ECO:0000256" key="2">
    <source>
        <dbReference type="ARBA" id="ARBA00004924"/>
    </source>
</evidence>
<reference evidence="8" key="1">
    <citation type="submission" date="2023-06" db="EMBL/GenBank/DDBJ databases">
        <authorList>
            <person name="Zhang S."/>
        </authorList>
    </citation>
    <scope>NUCLEOTIDE SEQUENCE</scope>
    <source>
        <strain evidence="8">SG2303</strain>
    </source>
</reference>
<comment type="similarity">
    <text evidence="3">Belongs to the lysine N(6)-hydroxylase/L-ornithine N(5)-oxygenase family.</text>
</comment>
<evidence type="ECO:0000313" key="9">
    <source>
        <dbReference type="Proteomes" id="UP001168540"/>
    </source>
</evidence>
<dbReference type="PRINTS" id="PR00368">
    <property type="entry name" value="FADPNR"/>
</dbReference>
<evidence type="ECO:0000256" key="5">
    <source>
        <dbReference type="ARBA" id="ARBA00022827"/>
    </source>
</evidence>
<keyword evidence="4" id="KW-0285">Flavoprotein</keyword>
<keyword evidence="7" id="KW-0560">Oxidoreductase</keyword>
<dbReference type="Pfam" id="PF13434">
    <property type="entry name" value="Lys_Orn_oxgnase"/>
    <property type="match status" value="1"/>
</dbReference>
<proteinExistence type="inferred from homology"/>
<sequence length="434" mass="48164">MTIRLDVAGIGVGPFNLSVAALLAPLSELKTGFFERRPAFDWHPGMMLPGTRLQTSFLKDLVTSADPTSPYSFLAYLVAKQRFYRFINAEFPRIERREFADYLRWVAQQLPNLHFGSEIRDVRHNGDCFVLSFSDRQIEAEQLVVATGSVPHVPDWGAPHLGEQALHASQYMTTPLNLTGKNVVVIGGGQSGTEIVLDLMNGARGELASLTLVSRRPTLEPLDESPFTNEFFTPDYVSAFHRLPEERKPAIVERQKLASDGISPDTLRELTQALYVADFLDPGQSRPSLLPFREVCAMRRDGKALRLSMHNGFNGEDEELSADLVIFATGYRSVLPSCLAPLSERIRRARNGRLALREDFSADWDGPAEQRLFFQNAGRLSHGIADPQLSLAAWRSAVIANSLLGRRHYNDSDAAAPLHWTAPEQPTAPTAKAA</sequence>
<evidence type="ECO:0000256" key="7">
    <source>
        <dbReference type="ARBA" id="ARBA00023002"/>
    </source>
</evidence>
<dbReference type="PANTHER" id="PTHR42802">
    <property type="entry name" value="MONOOXYGENASE"/>
    <property type="match status" value="1"/>
</dbReference>
<dbReference type="GO" id="GO:0004497">
    <property type="term" value="F:monooxygenase activity"/>
    <property type="evidence" value="ECO:0007669"/>
    <property type="project" value="UniProtKB-KW"/>
</dbReference>